<proteinExistence type="inferred from homology"/>
<dbReference type="Proteomes" id="UP000001542">
    <property type="component" value="Unassembled WGS sequence"/>
</dbReference>
<dbReference type="InParanoid" id="A2F4E3"/>
<reference evidence="7" key="1">
    <citation type="submission" date="2006-10" db="EMBL/GenBank/DDBJ databases">
        <authorList>
            <person name="Amadeo P."/>
            <person name="Zhao Q."/>
            <person name="Wortman J."/>
            <person name="Fraser-Liggett C."/>
            <person name="Carlton J."/>
        </authorList>
    </citation>
    <scope>NUCLEOTIDE SEQUENCE</scope>
    <source>
        <strain evidence="7">G3</strain>
    </source>
</reference>
<dbReference type="GO" id="GO:0006417">
    <property type="term" value="P:regulation of translation"/>
    <property type="evidence" value="ECO:0007669"/>
    <property type="project" value="UniProtKB-KW"/>
</dbReference>
<evidence type="ECO:0000256" key="3">
    <source>
        <dbReference type="ARBA" id="ARBA00022845"/>
    </source>
</evidence>
<dbReference type="PANTHER" id="PTHR11960:SF8">
    <property type="entry name" value="EUKARYOTIC TRANSLATION INITIATION FACTOR 4E1-RELATED"/>
    <property type="match status" value="1"/>
</dbReference>
<name>A2F4E3_TRIV3</name>
<dbReference type="GO" id="GO:0016281">
    <property type="term" value="C:eukaryotic translation initiation factor 4F complex"/>
    <property type="evidence" value="ECO:0000318"/>
    <property type="project" value="GO_Central"/>
</dbReference>
<keyword evidence="5 6" id="KW-0648">Protein biosynthesis</keyword>
<dbReference type="STRING" id="5722.A2F4E3"/>
<dbReference type="InterPro" id="IPR001040">
    <property type="entry name" value="TIF_eIF_4E"/>
</dbReference>
<evidence type="ECO:0008006" key="9">
    <source>
        <dbReference type="Google" id="ProtNLM"/>
    </source>
</evidence>
<evidence type="ECO:0000256" key="5">
    <source>
        <dbReference type="ARBA" id="ARBA00022917"/>
    </source>
</evidence>
<keyword evidence="3" id="KW-0810">Translation regulation</keyword>
<dbReference type="SMR" id="A2F4E3"/>
<dbReference type="SUPFAM" id="SSF55418">
    <property type="entry name" value="eIF4e-like"/>
    <property type="match status" value="1"/>
</dbReference>
<dbReference type="Gene3D" id="3.30.760.10">
    <property type="entry name" value="RNA Cap, Translation Initiation Factor Eif4e"/>
    <property type="match status" value="1"/>
</dbReference>
<organism evidence="7 8">
    <name type="scientific">Trichomonas vaginalis (strain ATCC PRA-98 / G3)</name>
    <dbReference type="NCBI Taxonomy" id="412133"/>
    <lineage>
        <taxon>Eukaryota</taxon>
        <taxon>Metamonada</taxon>
        <taxon>Parabasalia</taxon>
        <taxon>Trichomonadida</taxon>
        <taxon>Trichomonadidae</taxon>
        <taxon>Trichomonas</taxon>
    </lineage>
</organism>
<dbReference type="GO" id="GO:0006413">
    <property type="term" value="P:translational initiation"/>
    <property type="evidence" value="ECO:0000318"/>
    <property type="project" value="GO_Central"/>
</dbReference>
<sequence>MADIQYNFIQEWQFWVITCRFTDKTQYEIEPIIKVRSKSKFAEYLASLPDVLHLQPKQNSKISLAFFSDNIQPAWEDKANTEGGCMYFTLQDKLKERAQDLWEYLLAAAVSGELNNWLINDVKGNEICGVIVSPKVYNAYSFEIWTRSNNQNNQRFQAKLQEELKKLLNLESDLKIQWLSHRRKK</sequence>
<keyword evidence="8" id="KW-1185">Reference proteome</keyword>
<gene>
    <name evidence="7" type="ORF">TVAG_257620</name>
</gene>
<dbReference type="GO" id="GO:0003743">
    <property type="term" value="F:translation initiation factor activity"/>
    <property type="evidence" value="ECO:0000318"/>
    <property type="project" value="GO_Central"/>
</dbReference>
<accession>A2F4E3</accession>
<dbReference type="FunFam" id="3.30.760.10:FF:000039">
    <property type="entry name" value="Uncharacterized protein"/>
    <property type="match status" value="1"/>
</dbReference>
<dbReference type="InterPro" id="IPR023398">
    <property type="entry name" value="TIF_eIF4e-like"/>
</dbReference>
<evidence type="ECO:0000313" key="7">
    <source>
        <dbReference type="EMBL" id="EAY00208.1"/>
    </source>
</evidence>
<keyword evidence="2 6" id="KW-0396">Initiation factor</keyword>
<evidence type="ECO:0000256" key="2">
    <source>
        <dbReference type="ARBA" id="ARBA00022540"/>
    </source>
</evidence>
<dbReference type="Pfam" id="PF01652">
    <property type="entry name" value="IF4E"/>
    <property type="match status" value="1"/>
</dbReference>
<dbReference type="PANTHER" id="PTHR11960">
    <property type="entry name" value="EUKARYOTIC TRANSLATION INITIATION FACTOR 4E RELATED"/>
    <property type="match status" value="1"/>
</dbReference>
<dbReference type="AlphaFoldDB" id="A2F4E3"/>
<dbReference type="OrthoDB" id="590761at2759"/>
<dbReference type="RefSeq" id="XP_001313137.1">
    <property type="nucleotide sequence ID" value="XM_001313136.1"/>
</dbReference>
<dbReference type="KEGG" id="tva:4758024"/>
<dbReference type="GO" id="GO:0000340">
    <property type="term" value="F:RNA 7-methylguanosine cap binding"/>
    <property type="evidence" value="ECO:0000318"/>
    <property type="project" value="GO_Central"/>
</dbReference>
<dbReference type="VEuPathDB" id="TrichDB:TVAGG3_1031520"/>
<evidence type="ECO:0000256" key="6">
    <source>
        <dbReference type="RuleBase" id="RU004374"/>
    </source>
</evidence>
<comment type="similarity">
    <text evidence="1 6">Belongs to the eukaryotic initiation factor 4E family.</text>
</comment>
<evidence type="ECO:0000256" key="1">
    <source>
        <dbReference type="ARBA" id="ARBA00009860"/>
    </source>
</evidence>
<evidence type="ECO:0000313" key="8">
    <source>
        <dbReference type="Proteomes" id="UP000001542"/>
    </source>
</evidence>
<keyword evidence="4 6" id="KW-0694">RNA-binding</keyword>
<dbReference type="VEuPathDB" id="TrichDB:TVAG_257620"/>
<evidence type="ECO:0000256" key="4">
    <source>
        <dbReference type="ARBA" id="ARBA00022884"/>
    </source>
</evidence>
<reference evidence="7" key="2">
    <citation type="journal article" date="2007" name="Science">
        <title>Draft genome sequence of the sexually transmitted pathogen Trichomonas vaginalis.</title>
        <authorList>
            <person name="Carlton J.M."/>
            <person name="Hirt R.P."/>
            <person name="Silva J.C."/>
            <person name="Delcher A.L."/>
            <person name="Schatz M."/>
            <person name="Zhao Q."/>
            <person name="Wortman J.R."/>
            <person name="Bidwell S.L."/>
            <person name="Alsmark U.C.M."/>
            <person name="Besteiro S."/>
            <person name="Sicheritz-Ponten T."/>
            <person name="Noel C.J."/>
            <person name="Dacks J.B."/>
            <person name="Foster P.G."/>
            <person name="Simillion C."/>
            <person name="Van de Peer Y."/>
            <person name="Miranda-Saavedra D."/>
            <person name="Barton G.J."/>
            <person name="Westrop G.D."/>
            <person name="Mueller S."/>
            <person name="Dessi D."/>
            <person name="Fiori P.L."/>
            <person name="Ren Q."/>
            <person name="Paulsen I."/>
            <person name="Zhang H."/>
            <person name="Bastida-Corcuera F.D."/>
            <person name="Simoes-Barbosa A."/>
            <person name="Brown M.T."/>
            <person name="Hayes R.D."/>
            <person name="Mukherjee M."/>
            <person name="Okumura C.Y."/>
            <person name="Schneider R."/>
            <person name="Smith A.J."/>
            <person name="Vanacova S."/>
            <person name="Villalvazo M."/>
            <person name="Haas B.J."/>
            <person name="Pertea M."/>
            <person name="Feldblyum T.V."/>
            <person name="Utterback T.R."/>
            <person name="Shu C.L."/>
            <person name="Osoegawa K."/>
            <person name="de Jong P.J."/>
            <person name="Hrdy I."/>
            <person name="Horvathova L."/>
            <person name="Zubacova Z."/>
            <person name="Dolezal P."/>
            <person name="Malik S.B."/>
            <person name="Logsdon J.M. Jr."/>
            <person name="Henze K."/>
            <person name="Gupta A."/>
            <person name="Wang C.C."/>
            <person name="Dunne R.L."/>
            <person name="Upcroft J.A."/>
            <person name="Upcroft P."/>
            <person name="White O."/>
            <person name="Salzberg S.L."/>
            <person name="Tang P."/>
            <person name="Chiu C.-H."/>
            <person name="Lee Y.-S."/>
            <person name="Embley T.M."/>
            <person name="Coombs G.H."/>
            <person name="Mottram J.C."/>
            <person name="Tachezy J."/>
            <person name="Fraser-Liggett C.M."/>
            <person name="Johnson P.J."/>
        </authorList>
    </citation>
    <scope>NUCLEOTIDE SEQUENCE [LARGE SCALE GENOMIC DNA]</scope>
    <source>
        <strain evidence="7">G3</strain>
    </source>
</reference>
<dbReference type="EMBL" id="DS113609">
    <property type="protein sequence ID" value="EAY00208.1"/>
    <property type="molecule type" value="Genomic_DNA"/>
</dbReference>
<protein>
    <recommendedName>
        <fullName evidence="9">Eukaryotic initiation factor 4E family protein</fullName>
    </recommendedName>
</protein>